<proteinExistence type="predicted"/>
<evidence type="ECO:0000313" key="1">
    <source>
        <dbReference type="EMBL" id="KKM72555.1"/>
    </source>
</evidence>
<name>A0A0F9M7C7_9ZZZZ</name>
<sequence length="43" mass="5046">MDCNLPDVILKELISQWREDLVSAEEVLGQIEKMLSRVMKKRT</sequence>
<protein>
    <submittedName>
        <fullName evidence="1">Uncharacterized protein</fullName>
    </submittedName>
</protein>
<reference evidence="1" key="1">
    <citation type="journal article" date="2015" name="Nature">
        <title>Complex archaea that bridge the gap between prokaryotes and eukaryotes.</title>
        <authorList>
            <person name="Spang A."/>
            <person name="Saw J.H."/>
            <person name="Jorgensen S.L."/>
            <person name="Zaremba-Niedzwiedzka K."/>
            <person name="Martijn J."/>
            <person name="Lind A.E."/>
            <person name="van Eijk R."/>
            <person name="Schleper C."/>
            <person name="Guy L."/>
            <person name="Ettema T.J."/>
        </authorList>
    </citation>
    <scope>NUCLEOTIDE SEQUENCE</scope>
</reference>
<accession>A0A0F9M7C7</accession>
<dbReference type="AlphaFoldDB" id="A0A0F9M7C7"/>
<dbReference type="EMBL" id="LAZR01009448">
    <property type="protein sequence ID" value="KKM72555.1"/>
    <property type="molecule type" value="Genomic_DNA"/>
</dbReference>
<comment type="caution">
    <text evidence="1">The sequence shown here is derived from an EMBL/GenBank/DDBJ whole genome shotgun (WGS) entry which is preliminary data.</text>
</comment>
<gene>
    <name evidence="1" type="ORF">LCGC14_1419310</name>
</gene>
<organism evidence="1">
    <name type="scientific">marine sediment metagenome</name>
    <dbReference type="NCBI Taxonomy" id="412755"/>
    <lineage>
        <taxon>unclassified sequences</taxon>
        <taxon>metagenomes</taxon>
        <taxon>ecological metagenomes</taxon>
    </lineage>
</organism>